<dbReference type="EMBL" id="VWXX01000001">
    <property type="protein sequence ID" value="KAA6187753.1"/>
    <property type="molecule type" value="Genomic_DNA"/>
</dbReference>
<dbReference type="InterPro" id="IPR027417">
    <property type="entry name" value="P-loop_NTPase"/>
</dbReference>
<dbReference type="PANTHER" id="PTHR43166:SF9">
    <property type="entry name" value="GLUTAMATE_ASPARTATE IMPORT ATP-BINDING PROTEIN GLTL"/>
    <property type="match status" value="1"/>
</dbReference>
<dbReference type="OrthoDB" id="9802264at2"/>
<dbReference type="PANTHER" id="PTHR43166">
    <property type="entry name" value="AMINO ACID IMPORT ATP-BINDING PROTEIN"/>
    <property type="match status" value="1"/>
</dbReference>
<dbReference type="InterPro" id="IPR050086">
    <property type="entry name" value="MetN_ABC_transporter-like"/>
</dbReference>
<keyword evidence="5" id="KW-0547">Nucleotide-binding</keyword>
<evidence type="ECO:0000313" key="11">
    <source>
        <dbReference type="EMBL" id="KAA6187753.1"/>
    </source>
</evidence>
<evidence type="ECO:0000256" key="2">
    <source>
        <dbReference type="ARBA" id="ARBA00005417"/>
    </source>
</evidence>
<evidence type="ECO:0000313" key="12">
    <source>
        <dbReference type="Proteomes" id="UP000322981"/>
    </source>
</evidence>
<dbReference type="Pfam" id="PF00005">
    <property type="entry name" value="ABC_tran"/>
    <property type="match status" value="1"/>
</dbReference>
<evidence type="ECO:0000256" key="9">
    <source>
        <dbReference type="SAM" id="MobiDB-lite"/>
    </source>
</evidence>
<dbReference type="SUPFAM" id="SSF52540">
    <property type="entry name" value="P-loop containing nucleoside triphosphate hydrolases"/>
    <property type="match status" value="1"/>
</dbReference>
<keyword evidence="3" id="KW-0813">Transport</keyword>
<keyword evidence="4" id="KW-1003">Cell membrane</keyword>
<dbReference type="GO" id="GO:0005524">
    <property type="term" value="F:ATP binding"/>
    <property type="evidence" value="ECO:0007669"/>
    <property type="project" value="UniProtKB-KW"/>
</dbReference>
<keyword evidence="12" id="KW-1185">Reference proteome</keyword>
<dbReference type="PROSITE" id="PS50893">
    <property type="entry name" value="ABC_TRANSPORTER_2"/>
    <property type="match status" value="1"/>
</dbReference>
<comment type="similarity">
    <text evidence="2">Belongs to the ABC transporter superfamily.</text>
</comment>
<comment type="caution">
    <text evidence="11">The sequence shown here is derived from an EMBL/GenBank/DDBJ whole genome shotgun (WGS) entry which is preliminary data.</text>
</comment>
<dbReference type="GO" id="GO:0016887">
    <property type="term" value="F:ATP hydrolysis activity"/>
    <property type="evidence" value="ECO:0007669"/>
    <property type="project" value="InterPro"/>
</dbReference>
<evidence type="ECO:0000256" key="7">
    <source>
        <dbReference type="ARBA" id="ARBA00022970"/>
    </source>
</evidence>
<feature type="region of interest" description="Disordered" evidence="9">
    <location>
        <begin position="319"/>
        <end position="345"/>
    </location>
</feature>
<dbReference type="AlphaFoldDB" id="A0A5M8FVG3"/>
<dbReference type="InterPro" id="IPR017871">
    <property type="entry name" value="ABC_transporter-like_CS"/>
</dbReference>
<dbReference type="GO" id="GO:0005886">
    <property type="term" value="C:plasma membrane"/>
    <property type="evidence" value="ECO:0007669"/>
    <property type="project" value="UniProtKB-SubCell"/>
</dbReference>
<proteinExistence type="inferred from homology"/>
<feature type="domain" description="ABC transporter" evidence="10">
    <location>
        <begin position="2"/>
        <end position="236"/>
    </location>
</feature>
<evidence type="ECO:0000256" key="6">
    <source>
        <dbReference type="ARBA" id="ARBA00022840"/>
    </source>
</evidence>
<sequence>MIRVEHLSKRFGDLEVLKDVSVEIQAGEVISIIGPSGTGKSTFLRCLNLLDQPSGGHIVVDGQDLMAPDADVPALRRRMGMVFQAFNLFAHLTALENVTIGPMRLLGRPEAEARARGRELLGMVGLADKADAFPDELSGGQQQRVAIARCLSMDPEIILFDEPTSALDPTMVSEVLAVIRRLAREGMTMAIVTHEMDFARDVSTRVLYMDQGVIYEQGPPSQLFEAPQRERTRDFIHKVRSLRWHIADDRFDRYAMVGQIERFCEKHVLTKKTARNTELVIEELLALALGRAQQPPIALTLAYSERNKTLELRYERAPAPQDLSAAPQGPSAAPQDPLAAGEDDDGLGRKLIEHYADVIDSEARDGISRLTLRIRHAAEEGNGAGA</sequence>
<evidence type="ECO:0000259" key="10">
    <source>
        <dbReference type="PROSITE" id="PS50893"/>
    </source>
</evidence>
<keyword evidence="8" id="KW-0472">Membrane</keyword>
<dbReference type="InterPro" id="IPR003439">
    <property type="entry name" value="ABC_transporter-like_ATP-bd"/>
</dbReference>
<dbReference type="GO" id="GO:0006865">
    <property type="term" value="P:amino acid transport"/>
    <property type="evidence" value="ECO:0007669"/>
    <property type="project" value="UniProtKB-KW"/>
</dbReference>
<reference evidence="11 12" key="1">
    <citation type="submission" date="2019-09" db="EMBL/GenBank/DDBJ databases">
        <title>Whole-genome sequence of the purple sulfur bacterium Thiohalocapsa marina DSM 19078.</title>
        <authorList>
            <person name="Kyndt J.A."/>
            <person name="Meyer T.E."/>
        </authorList>
    </citation>
    <scope>NUCLEOTIDE SEQUENCE [LARGE SCALE GENOMIC DNA]</scope>
    <source>
        <strain evidence="11 12">DSM 19078</strain>
    </source>
</reference>
<accession>A0A5M8FVG3</accession>
<dbReference type="RefSeq" id="WP_150089307.1">
    <property type="nucleotide sequence ID" value="NZ_VWXX01000001.1"/>
</dbReference>
<dbReference type="Proteomes" id="UP000322981">
    <property type="component" value="Unassembled WGS sequence"/>
</dbReference>
<gene>
    <name evidence="11" type="ORF">F2Q65_00470</name>
</gene>
<feature type="compositionally biased region" description="Low complexity" evidence="9">
    <location>
        <begin position="324"/>
        <end position="337"/>
    </location>
</feature>
<evidence type="ECO:0000256" key="3">
    <source>
        <dbReference type="ARBA" id="ARBA00022448"/>
    </source>
</evidence>
<evidence type="ECO:0000256" key="4">
    <source>
        <dbReference type="ARBA" id="ARBA00022475"/>
    </source>
</evidence>
<organism evidence="11 12">
    <name type="scientific">Thiohalocapsa marina</name>
    <dbReference type="NCBI Taxonomy" id="424902"/>
    <lineage>
        <taxon>Bacteria</taxon>
        <taxon>Pseudomonadati</taxon>
        <taxon>Pseudomonadota</taxon>
        <taxon>Gammaproteobacteria</taxon>
        <taxon>Chromatiales</taxon>
        <taxon>Chromatiaceae</taxon>
        <taxon>Thiohalocapsa</taxon>
    </lineage>
</organism>
<evidence type="ECO:0000256" key="8">
    <source>
        <dbReference type="ARBA" id="ARBA00023136"/>
    </source>
</evidence>
<keyword evidence="7" id="KW-0029">Amino-acid transport</keyword>
<dbReference type="FunFam" id="3.40.50.300:FF:000020">
    <property type="entry name" value="Amino acid ABC transporter ATP-binding component"/>
    <property type="match status" value="1"/>
</dbReference>
<evidence type="ECO:0000256" key="5">
    <source>
        <dbReference type="ARBA" id="ARBA00022741"/>
    </source>
</evidence>
<dbReference type="Gene3D" id="3.40.50.300">
    <property type="entry name" value="P-loop containing nucleotide triphosphate hydrolases"/>
    <property type="match status" value="1"/>
</dbReference>
<keyword evidence="6 11" id="KW-0067">ATP-binding</keyword>
<dbReference type="InterPro" id="IPR003593">
    <property type="entry name" value="AAA+_ATPase"/>
</dbReference>
<name>A0A5M8FVG3_9GAMM</name>
<comment type="subcellular location">
    <subcellularLocation>
        <location evidence="1">Cell inner membrane</location>
        <topology evidence="1">Peripheral membrane protein</topology>
    </subcellularLocation>
</comment>
<dbReference type="SMART" id="SM00382">
    <property type="entry name" value="AAA"/>
    <property type="match status" value="1"/>
</dbReference>
<evidence type="ECO:0000256" key="1">
    <source>
        <dbReference type="ARBA" id="ARBA00004417"/>
    </source>
</evidence>
<protein>
    <submittedName>
        <fullName evidence="11">ATP-binding cassette domain-containing protein</fullName>
    </submittedName>
</protein>
<dbReference type="PROSITE" id="PS00211">
    <property type="entry name" value="ABC_TRANSPORTER_1"/>
    <property type="match status" value="1"/>
</dbReference>
<dbReference type="CDD" id="cd03262">
    <property type="entry name" value="ABC_HisP_GlnQ"/>
    <property type="match status" value="1"/>
</dbReference>